<evidence type="ECO:0000256" key="5">
    <source>
        <dbReference type="ARBA" id="ARBA00023204"/>
    </source>
</evidence>
<feature type="active site" description="N6-AMP-lysine intermediate" evidence="7">
    <location>
        <position position="125"/>
    </location>
</feature>
<dbReference type="Pfam" id="PF03120">
    <property type="entry name" value="OB_DNA_ligase"/>
    <property type="match status" value="1"/>
</dbReference>
<evidence type="ECO:0000256" key="8">
    <source>
        <dbReference type="SAM" id="SignalP"/>
    </source>
</evidence>
<evidence type="ECO:0000313" key="10">
    <source>
        <dbReference type="EMBL" id="POF87425.1"/>
    </source>
</evidence>
<dbReference type="GO" id="GO:0003911">
    <property type="term" value="F:DNA ligase (NAD+) activity"/>
    <property type="evidence" value="ECO:0007669"/>
    <property type="project" value="UniProtKB-UniRule"/>
</dbReference>
<dbReference type="InterPro" id="IPR013840">
    <property type="entry name" value="DNAligase_N"/>
</dbReference>
<proteinExistence type="inferred from homology"/>
<dbReference type="Pfam" id="PF01653">
    <property type="entry name" value="DNA_ligase_aden"/>
    <property type="match status" value="1"/>
</dbReference>
<name>A0A2S3W913_PSEPU</name>
<dbReference type="EMBL" id="MIND01000018">
    <property type="protein sequence ID" value="POF87425.1"/>
    <property type="molecule type" value="Genomic_DNA"/>
</dbReference>
<keyword evidence="1 7" id="KW-0436">Ligase</keyword>
<comment type="function">
    <text evidence="7">Catalyzes the formation of phosphodiester linkages between 5'-phosphoryl and 3'-hydroxyl groups in double-stranded DNA using NAD as a coenzyme and as the energy source for the reaction.</text>
</comment>
<keyword evidence="5 7" id="KW-0234">DNA repair</keyword>
<dbReference type="InterPro" id="IPR004150">
    <property type="entry name" value="NAD_DNA_ligase_OB"/>
</dbReference>
<evidence type="ECO:0000259" key="9">
    <source>
        <dbReference type="SMART" id="SM00532"/>
    </source>
</evidence>
<dbReference type="InterPro" id="IPR012340">
    <property type="entry name" value="NA-bd_OB-fold"/>
</dbReference>
<dbReference type="Gene3D" id="2.40.50.140">
    <property type="entry name" value="Nucleic acid-binding proteins"/>
    <property type="match status" value="1"/>
</dbReference>
<dbReference type="InterPro" id="IPR050326">
    <property type="entry name" value="NAD_dep_DNA_ligaseB"/>
</dbReference>
<keyword evidence="3 7" id="KW-0227">DNA damage</keyword>
<dbReference type="GO" id="GO:0006281">
    <property type="term" value="P:DNA repair"/>
    <property type="evidence" value="ECO:0007669"/>
    <property type="project" value="UniProtKB-KW"/>
</dbReference>
<evidence type="ECO:0000256" key="2">
    <source>
        <dbReference type="ARBA" id="ARBA00022705"/>
    </source>
</evidence>
<keyword evidence="4 7" id="KW-0520">NAD</keyword>
<dbReference type="PANTHER" id="PTHR47810">
    <property type="entry name" value="DNA LIGASE"/>
    <property type="match status" value="1"/>
</dbReference>
<sequence length="557" mass="62060">MMLKLLLYLLSLLYLSGAQAAACPAWPGERAQQEVEQLRQSLATWDDHYHRQGIALVDDELYDQSRQRLLDLQQCFAINASDDPLASARGPLAHPTVHTGVAKLRDEQAAAQWLRGKQAVWIQPKVDGVAVSLVYRQGRLVQLLSRGDGVHGHDWSRHLPYLSGIQRELPRALDLALQGELYLRLDNHVQAAAGGRGARGSVAGVMARKQLSAQLGADIGLFVWDWPEGPATQAERLSALTALGFSDSQQYSVAIDTFEQAAHWRQHWYRSALPFATDGVILRQDQRPAAERWQANAPYWIAAWKYPLRQALAEVREVQFKVGRTGRITPLLQLKPLQLDDRQVSQVSLGSLARWQALDIRAGDQVAISLAGLTIPRLESVVHRSSQRAPVQVPEPGRYHSLSCWQDSPACRQQFVARLHWLGGKQGLNMPGMGAATWTQLVDSGLVSTLDDWLNLDREQLLGVAGIAETRAEQLLEAFTQARQQPFQRWLHGLGMPAPRRLEPGPDWQALASKTAREWLQEPGIGNGRAEQLQAFFSDDAVQLLAAQLRHHTIKGF</sequence>
<dbReference type="Proteomes" id="UP000237194">
    <property type="component" value="Unassembled WGS sequence"/>
</dbReference>
<dbReference type="InterPro" id="IPR013839">
    <property type="entry name" value="DNAligase_adenylation"/>
</dbReference>
<dbReference type="Gene3D" id="1.10.150.20">
    <property type="entry name" value="5' to 3' exonuclease, C-terminal subdomain"/>
    <property type="match status" value="1"/>
</dbReference>
<reference evidence="10 11" key="2">
    <citation type="submission" date="2018-03" db="EMBL/GenBank/DDBJ databases">
        <title>Draft genome of Pseudomonas putida strain KT-27.</title>
        <authorList>
            <person name="Yoshizawa S."/>
            <person name="Khan N.H."/>
            <person name="Nishimura M."/>
            <person name="Chiura H.X."/>
            <person name="Ogura Y."/>
            <person name="Hayashi T."/>
            <person name="Kogure K."/>
        </authorList>
    </citation>
    <scope>NUCLEOTIDE SEQUENCE [LARGE SCALE GENOMIC DNA]</scope>
    <source>
        <strain evidence="10 11">KT-27</strain>
    </source>
</reference>
<dbReference type="RefSeq" id="WP_103435794.1">
    <property type="nucleotide sequence ID" value="NZ_MIND01000018.1"/>
</dbReference>
<dbReference type="Pfam" id="PF14520">
    <property type="entry name" value="HHH_5"/>
    <property type="match status" value="1"/>
</dbReference>
<keyword evidence="2 7" id="KW-0235">DNA replication</keyword>
<dbReference type="GO" id="GO:0006260">
    <property type="term" value="P:DNA replication"/>
    <property type="evidence" value="ECO:0007669"/>
    <property type="project" value="UniProtKB-KW"/>
</dbReference>
<feature type="domain" description="NAD-dependent DNA ligase N-terminal" evidence="9">
    <location>
        <begin position="30"/>
        <end position="427"/>
    </location>
</feature>
<evidence type="ECO:0000256" key="6">
    <source>
        <dbReference type="ARBA" id="ARBA00034005"/>
    </source>
</evidence>
<dbReference type="HAMAP" id="MF_01587">
    <property type="entry name" value="DNA_ligase_B"/>
    <property type="match status" value="1"/>
</dbReference>
<comment type="caution">
    <text evidence="10">The sequence shown here is derived from an EMBL/GenBank/DDBJ whole genome shotgun (WGS) entry which is preliminary data.</text>
</comment>
<dbReference type="SMART" id="SM00532">
    <property type="entry name" value="LIGANc"/>
    <property type="match status" value="1"/>
</dbReference>
<comment type="similarity">
    <text evidence="7">Belongs to the NAD-dependent DNA ligase family. LigB subfamily.</text>
</comment>
<dbReference type="Gene3D" id="3.30.470.30">
    <property type="entry name" value="DNA ligase/mRNA capping enzyme"/>
    <property type="match status" value="1"/>
</dbReference>
<feature type="signal peptide" evidence="8">
    <location>
        <begin position="1"/>
        <end position="20"/>
    </location>
</feature>
<dbReference type="SUPFAM" id="SSF47781">
    <property type="entry name" value="RuvA domain 2-like"/>
    <property type="match status" value="1"/>
</dbReference>
<accession>A0A2S3W913</accession>
<dbReference type="EC" id="6.5.1.2" evidence="7"/>
<dbReference type="PANTHER" id="PTHR47810:SF1">
    <property type="entry name" value="DNA LIGASE B"/>
    <property type="match status" value="1"/>
</dbReference>
<gene>
    <name evidence="7" type="primary">ligB</name>
    <name evidence="10" type="ORF">BGP80_05370</name>
</gene>
<feature type="chain" id="PRO_5015707589" description="DNA ligase B" evidence="8">
    <location>
        <begin position="21"/>
        <end position="557"/>
    </location>
</feature>
<dbReference type="Gene3D" id="1.10.287.610">
    <property type="entry name" value="Helix hairpin bin"/>
    <property type="match status" value="1"/>
</dbReference>
<evidence type="ECO:0000256" key="7">
    <source>
        <dbReference type="HAMAP-Rule" id="MF_01587"/>
    </source>
</evidence>
<dbReference type="AlphaFoldDB" id="A0A2S3W913"/>
<evidence type="ECO:0000256" key="4">
    <source>
        <dbReference type="ARBA" id="ARBA00023027"/>
    </source>
</evidence>
<evidence type="ECO:0000256" key="1">
    <source>
        <dbReference type="ARBA" id="ARBA00022598"/>
    </source>
</evidence>
<dbReference type="InterPro" id="IPR010994">
    <property type="entry name" value="RuvA_2-like"/>
</dbReference>
<organism evidence="10 11">
    <name type="scientific">Pseudomonas putida</name>
    <name type="common">Arthrobacter siderocapsulatus</name>
    <dbReference type="NCBI Taxonomy" id="303"/>
    <lineage>
        <taxon>Bacteria</taxon>
        <taxon>Pseudomonadati</taxon>
        <taxon>Pseudomonadota</taxon>
        <taxon>Gammaproteobacteria</taxon>
        <taxon>Pseudomonadales</taxon>
        <taxon>Pseudomonadaceae</taxon>
        <taxon>Pseudomonas</taxon>
    </lineage>
</organism>
<evidence type="ECO:0000256" key="3">
    <source>
        <dbReference type="ARBA" id="ARBA00022763"/>
    </source>
</evidence>
<dbReference type="NCBIfam" id="NF005987">
    <property type="entry name" value="PRK08097.1"/>
    <property type="match status" value="1"/>
</dbReference>
<comment type="catalytic activity">
    <reaction evidence="6 7">
        <text>NAD(+) + (deoxyribonucleotide)n-3'-hydroxyl + 5'-phospho-(deoxyribonucleotide)m = (deoxyribonucleotide)n+m + AMP + beta-nicotinamide D-nucleotide.</text>
        <dbReference type="EC" id="6.5.1.2"/>
    </reaction>
</comment>
<keyword evidence="8" id="KW-0732">Signal</keyword>
<dbReference type="SUPFAM" id="SSF50249">
    <property type="entry name" value="Nucleic acid-binding proteins"/>
    <property type="match status" value="1"/>
</dbReference>
<protein>
    <recommendedName>
        <fullName evidence="7">DNA ligase B</fullName>
        <ecNumber evidence="7">6.5.1.2</ecNumber>
    </recommendedName>
    <alternativeName>
        <fullName evidence="7">Polydeoxyribonucleotide synthase [NAD(+)] B</fullName>
    </alternativeName>
</protein>
<evidence type="ECO:0000313" key="11">
    <source>
        <dbReference type="Proteomes" id="UP000237194"/>
    </source>
</evidence>
<dbReference type="InterPro" id="IPR020923">
    <property type="entry name" value="DNA_ligase_B"/>
</dbReference>
<dbReference type="SUPFAM" id="SSF56091">
    <property type="entry name" value="DNA ligase/mRNA capping enzyme, catalytic domain"/>
    <property type="match status" value="1"/>
</dbReference>
<reference evidence="10 11" key="1">
    <citation type="submission" date="2016-08" db="EMBL/GenBank/DDBJ databases">
        <authorList>
            <person name="Seilhamer J.J."/>
        </authorList>
    </citation>
    <scope>NUCLEOTIDE SEQUENCE [LARGE SCALE GENOMIC DNA]</scope>
    <source>
        <strain evidence="10 11">KT-27</strain>
    </source>
</reference>